<accession>A0A512HF81</accession>
<reference evidence="1 2" key="1">
    <citation type="submission" date="2019-07" db="EMBL/GenBank/DDBJ databases">
        <title>Whole genome shotgun sequence of Rhizobium naphthalenivorans NBRC 107585.</title>
        <authorList>
            <person name="Hosoyama A."/>
            <person name="Uohara A."/>
            <person name="Ohji S."/>
            <person name="Ichikawa N."/>
        </authorList>
    </citation>
    <scope>NUCLEOTIDE SEQUENCE [LARGE SCALE GENOMIC DNA]</scope>
    <source>
        <strain evidence="1 2">NBRC 107585</strain>
    </source>
</reference>
<dbReference type="Pfam" id="PF13711">
    <property type="entry name" value="DUF4160"/>
    <property type="match status" value="1"/>
</dbReference>
<keyword evidence="2" id="KW-1185">Reference proteome</keyword>
<comment type="caution">
    <text evidence="1">The sequence shown here is derived from an EMBL/GenBank/DDBJ whole genome shotgun (WGS) entry which is preliminary data.</text>
</comment>
<name>A0A512HF81_9HYPH</name>
<sequence>MPVVFCCNGYRFFFYSNEGSPREPLHVHVRRGGEIAKIWLEPQVALAESYGFKSRELSDIVTLAQEHRSEIERAWHEHFGD</sequence>
<dbReference type="Proteomes" id="UP000321717">
    <property type="component" value="Unassembled WGS sequence"/>
</dbReference>
<protein>
    <recommendedName>
        <fullName evidence="3">DUF4160 domain-containing protein</fullName>
    </recommendedName>
</protein>
<dbReference type="AlphaFoldDB" id="A0A512HF81"/>
<dbReference type="EMBL" id="BJZP01000003">
    <property type="protein sequence ID" value="GEO84020.1"/>
    <property type="molecule type" value="Genomic_DNA"/>
</dbReference>
<dbReference type="RefSeq" id="WP_147178810.1">
    <property type="nucleotide sequence ID" value="NZ_BJZP01000003.1"/>
</dbReference>
<evidence type="ECO:0008006" key="3">
    <source>
        <dbReference type="Google" id="ProtNLM"/>
    </source>
</evidence>
<gene>
    <name evidence="1" type="ORF">RNA01_09520</name>
</gene>
<dbReference type="InterPro" id="IPR025427">
    <property type="entry name" value="DUF4160"/>
</dbReference>
<evidence type="ECO:0000313" key="2">
    <source>
        <dbReference type="Proteomes" id="UP000321717"/>
    </source>
</evidence>
<proteinExistence type="predicted"/>
<evidence type="ECO:0000313" key="1">
    <source>
        <dbReference type="EMBL" id="GEO84020.1"/>
    </source>
</evidence>
<dbReference type="OrthoDB" id="122670at2"/>
<organism evidence="1 2">
    <name type="scientific">Ciceribacter naphthalenivorans</name>
    <dbReference type="NCBI Taxonomy" id="1118451"/>
    <lineage>
        <taxon>Bacteria</taxon>
        <taxon>Pseudomonadati</taxon>
        <taxon>Pseudomonadota</taxon>
        <taxon>Alphaproteobacteria</taxon>
        <taxon>Hyphomicrobiales</taxon>
        <taxon>Rhizobiaceae</taxon>
        <taxon>Ciceribacter</taxon>
    </lineage>
</organism>